<dbReference type="AlphaFoldDB" id="G4U1G2"/>
<comment type="caution">
    <text evidence="1">The sequence shown here is derived from an EMBL/GenBank/DDBJ whole genome shotgun (WGS) entry which is preliminary data.</text>
</comment>
<accession>G4U1G2</accession>
<dbReference type="OrthoDB" id="5569250at2759"/>
<dbReference type="eggNOG" id="ENOG502SPAN">
    <property type="taxonomic scope" value="Eukaryota"/>
</dbReference>
<dbReference type="STRING" id="1109443.G4U1G2"/>
<sequence>MAYMVRNNVYQTGNKTIPAIPQVHSDLISRYQSLLPDRLTRFPENEEELKPMPKGEKRSDKDFEHLLRHDAESVFWCMVWWSIQVKPKGSGRSELLQSYWTNLTDDQKDHRYHCYVNTTEPFPLHQDYGPVNELLDQMREYLKVDLKYSEDERKRNNPEYLCEVFQRLILNCLVEYQGSLFLTLERDPEFRKVGEPCVSLLTKLFSC</sequence>
<name>G4U1G2_SERID</name>
<dbReference type="Proteomes" id="UP000007148">
    <property type="component" value="Unassembled WGS sequence"/>
</dbReference>
<organism evidence="1 2">
    <name type="scientific">Serendipita indica (strain DSM 11827)</name>
    <name type="common">Root endophyte fungus</name>
    <name type="synonym">Piriformospora indica</name>
    <dbReference type="NCBI Taxonomy" id="1109443"/>
    <lineage>
        <taxon>Eukaryota</taxon>
        <taxon>Fungi</taxon>
        <taxon>Dikarya</taxon>
        <taxon>Basidiomycota</taxon>
        <taxon>Agaricomycotina</taxon>
        <taxon>Agaricomycetes</taxon>
        <taxon>Sebacinales</taxon>
        <taxon>Serendipitaceae</taxon>
        <taxon>Serendipita</taxon>
    </lineage>
</organism>
<dbReference type="EMBL" id="CAFZ01001568">
    <property type="protein sequence ID" value="CCA77405.1"/>
    <property type="molecule type" value="Genomic_DNA"/>
</dbReference>
<gene>
    <name evidence="1" type="ORF">PIIN_11382</name>
</gene>
<evidence type="ECO:0000313" key="1">
    <source>
        <dbReference type="EMBL" id="CCA77405.1"/>
    </source>
</evidence>
<evidence type="ECO:0000313" key="2">
    <source>
        <dbReference type="Proteomes" id="UP000007148"/>
    </source>
</evidence>
<reference evidence="1 2" key="1">
    <citation type="journal article" date="2011" name="PLoS Pathog.">
        <title>Endophytic Life Strategies Decoded by Genome and Transcriptome Analyses of the Mutualistic Root Symbiont Piriformospora indica.</title>
        <authorList>
            <person name="Zuccaro A."/>
            <person name="Lahrmann U."/>
            <person name="Guldener U."/>
            <person name="Langen G."/>
            <person name="Pfiffi S."/>
            <person name="Biedenkopf D."/>
            <person name="Wong P."/>
            <person name="Samans B."/>
            <person name="Grimm C."/>
            <person name="Basiewicz M."/>
            <person name="Murat C."/>
            <person name="Martin F."/>
            <person name="Kogel K.H."/>
        </authorList>
    </citation>
    <scope>NUCLEOTIDE SEQUENCE [LARGE SCALE GENOMIC DNA]</scope>
    <source>
        <strain evidence="1 2">DSM 11827</strain>
    </source>
</reference>
<keyword evidence="2" id="KW-1185">Reference proteome</keyword>
<dbReference type="OMA" id="ACETPTH"/>
<proteinExistence type="predicted"/>
<dbReference type="InParanoid" id="G4U1G2"/>
<dbReference type="HOGENOM" id="CLU_1326840_0_0_1"/>
<protein>
    <submittedName>
        <fullName evidence="1">Uncharacterized protein</fullName>
    </submittedName>
</protein>